<dbReference type="Pfam" id="PF01297">
    <property type="entry name" value="ZnuA"/>
    <property type="match status" value="1"/>
</dbReference>
<keyword evidence="5" id="KW-0812">Transmembrane</keyword>
<sequence>MIKFINFVHVKKFFAQVRKMKRILFFITLVFLFVGFSLSIPNTALAETQNQTQGFIVTTFPSLVDDVKLITGNYFTVVSIVPPGVDPHDYSLTPQDVDILKNATLIISTLHAPVEVQIDNYFKSGLLHSYYIAIPNITGIVFVNNPNNGLPDPHMPIYDPNNYLKFLYNLTLTVSEIDPSHKQYYMQNYENISNQVESLIEKYEGKYRGTAVASTPEAVYAINWLGFNVTRLLLTEEEASVSPQDVNTITSMIKNGTANAVAILVSFPPQNGSVSPYSQYDSRLYNIYTTYKKGFLLEVPSPVTGGSILSKLQFIVAQLSSYNNTSNYTSNSSISESTASSYVYIVIAIILIVLITVLLYYWRSRRQNKK</sequence>
<protein>
    <recommendedName>
        <fullName evidence="8">ABC transporter substrate-binding protein</fullName>
    </recommendedName>
</protein>
<accession>A0A2J6N5A3</accession>
<comment type="subcellular location">
    <subcellularLocation>
        <location evidence="1">Cell envelope</location>
    </subcellularLocation>
</comment>
<evidence type="ECO:0000256" key="4">
    <source>
        <dbReference type="ARBA" id="ARBA00022729"/>
    </source>
</evidence>
<dbReference type="InterPro" id="IPR006127">
    <property type="entry name" value="ZnuA-like"/>
</dbReference>
<keyword evidence="5" id="KW-1133">Transmembrane helix</keyword>
<dbReference type="PANTHER" id="PTHR42953">
    <property type="entry name" value="HIGH-AFFINITY ZINC UPTAKE SYSTEM PROTEIN ZNUA-RELATED"/>
    <property type="match status" value="1"/>
</dbReference>
<dbReference type="GO" id="GO:0046872">
    <property type="term" value="F:metal ion binding"/>
    <property type="evidence" value="ECO:0007669"/>
    <property type="project" value="UniProtKB-KW"/>
</dbReference>
<dbReference type="InterPro" id="IPR050492">
    <property type="entry name" value="Bact_metal-bind_prot9"/>
</dbReference>
<keyword evidence="3" id="KW-0479">Metal-binding</keyword>
<evidence type="ECO:0000256" key="2">
    <source>
        <dbReference type="ARBA" id="ARBA00022448"/>
    </source>
</evidence>
<dbReference type="AlphaFoldDB" id="A0A2J6N5A3"/>
<evidence type="ECO:0000313" key="6">
    <source>
        <dbReference type="EMBL" id="PMB75798.1"/>
    </source>
</evidence>
<evidence type="ECO:0000313" key="7">
    <source>
        <dbReference type="Proteomes" id="UP000237153"/>
    </source>
</evidence>
<feature type="transmembrane region" description="Helical" evidence="5">
    <location>
        <begin position="342"/>
        <end position="362"/>
    </location>
</feature>
<keyword evidence="5" id="KW-0472">Membrane</keyword>
<keyword evidence="4" id="KW-0732">Signal</keyword>
<gene>
    <name evidence="6" type="ORF">C0188_01670</name>
</gene>
<comment type="caution">
    <text evidence="6">The sequence shown here is derived from an EMBL/GenBank/DDBJ whole genome shotgun (WGS) entry which is preliminary data.</text>
</comment>
<evidence type="ECO:0008006" key="8">
    <source>
        <dbReference type="Google" id="ProtNLM"/>
    </source>
</evidence>
<keyword evidence="2" id="KW-0813">Transport</keyword>
<name>A0A2J6N5A3_9CREN</name>
<dbReference type="Proteomes" id="UP000237153">
    <property type="component" value="Unassembled WGS sequence"/>
</dbReference>
<proteinExistence type="predicted"/>
<dbReference type="GO" id="GO:0030001">
    <property type="term" value="P:metal ion transport"/>
    <property type="evidence" value="ECO:0007669"/>
    <property type="project" value="InterPro"/>
</dbReference>
<organism evidence="6 7">
    <name type="scientific">Fervidicoccus fontis</name>
    <dbReference type="NCBI Taxonomy" id="683846"/>
    <lineage>
        <taxon>Archaea</taxon>
        <taxon>Thermoproteota</taxon>
        <taxon>Thermoprotei</taxon>
        <taxon>Fervidicoccales</taxon>
        <taxon>Fervidicoccaceae</taxon>
        <taxon>Fervidicoccus</taxon>
    </lineage>
</organism>
<reference evidence="6 7" key="1">
    <citation type="submission" date="2018-01" db="EMBL/GenBank/DDBJ databases">
        <title>Metagenomic assembled genomes from two thermal pools in the Uzon Caldera, Kamchatka, Russia.</title>
        <authorList>
            <person name="Wilkins L."/>
            <person name="Ettinger C."/>
        </authorList>
    </citation>
    <scope>NUCLEOTIDE SEQUENCE [LARGE SCALE GENOMIC DNA]</scope>
    <source>
        <strain evidence="6">ZAV-06</strain>
    </source>
</reference>
<evidence type="ECO:0000256" key="5">
    <source>
        <dbReference type="SAM" id="Phobius"/>
    </source>
</evidence>
<evidence type="ECO:0000256" key="3">
    <source>
        <dbReference type="ARBA" id="ARBA00022723"/>
    </source>
</evidence>
<evidence type="ECO:0000256" key="1">
    <source>
        <dbReference type="ARBA" id="ARBA00004196"/>
    </source>
</evidence>
<dbReference type="Gene3D" id="3.40.50.1980">
    <property type="entry name" value="Nitrogenase molybdenum iron protein domain"/>
    <property type="match status" value="1"/>
</dbReference>
<dbReference type="EMBL" id="PNIM01000006">
    <property type="protein sequence ID" value="PMB75798.1"/>
    <property type="molecule type" value="Genomic_DNA"/>
</dbReference>
<dbReference type="SUPFAM" id="SSF53807">
    <property type="entry name" value="Helical backbone' metal receptor"/>
    <property type="match status" value="1"/>
</dbReference>
<dbReference type="PANTHER" id="PTHR42953:SF1">
    <property type="entry name" value="METAL-BINDING PROTEIN HI_0362-RELATED"/>
    <property type="match status" value="1"/>
</dbReference>